<feature type="repeat" description="TPR" evidence="3">
    <location>
        <begin position="955"/>
        <end position="988"/>
    </location>
</feature>
<dbReference type="PATRIC" id="fig|1434110.4.peg.1717"/>
<dbReference type="CDD" id="cd00267">
    <property type="entry name" value="ABC_ATPase"/>
    <property type="match status" value="1"/>
</dbReference>
<feature type="domain" description="MalT-like TPR region" evidence="5">
    <location>
        <begin position="669"/>
        <end position="788"/>
    </location>
</feature>
<dbReference type="HOGENOM" id="CLU_240926_0_0_2"/>
<evidence type="ECO:0000313" key="6">
    <source>
        <dbReference type="EMBL" id="AKB77858.1"/>
    </source>
</evidence>
<feature type="repeat" description="TPR" evidence="3">
    <location>
        <begin position="755"/>
        <end position="788"/>
    </location>
</feature>
<feature type="repeat" description="TPR" evidence="3">
    <location>
        <begin position="1121"/>
        <end position="1154"/>
    </location>
</feature>
<dbReference type="SUPFAM" id="SSF48452">
    <property type="entry name" value="TPR-like"/>
    <property type="match status" value="2"/>
</dbReference>
<feature type="repeat" description="TPR" evidence="3">
    <location>
        <begin position="1079"/>
        <end position="1112"/>
    </location>
</feature>
<dbReference type="SUPFAM" id="SSF81901">
    <property type="entry name" value="HCP-like"/>
    <property type="match status" value="1"/>
</dbReference>
<name>A0A0E3SED2_9EURY</name>
<evidence type="ECO:0000313" key="7">
    <source>
        <dbReference type="Proteomes" id="UP000033101"/>
    </source>
</evidence>
<dbReference type="PROSITE" id="PS50005">
    <property type="entry name" value="TPR"/>
    <property type="match status" value="8"/>
</dbReference>
<dbReference type="EMBL" id="CP009516">
    <property type="protein sequence ID" value="AKB77858.1"/>
    <property type="molecule type" value="Genomic_DNA"/>
</dbReference>
<dbReference type="InterPro" id="IPR011990">
    <property type="entry name" value="TPR-like_helical_dom_sf"/>
</dbReference>
<dbReference type="PANTHER" id="PTHR45641:SF19">
    <property type="entry name" value="NEPHROCYSTIN-3"/>
    <property type="match status" value="1"/>
</dbReference>
<dbReference type="GeneID" id="24830567"/>
<protein>
    <recommendedName>
        <fullName evidence="5">MalT-like TPR region domain-containing protein</fullName>
    </recommendedName>
</protein>
<sequence length="1699" mass="198858">MLNSMFLDREEYIESFKSNLKNIDKNSCKVLFYYGISGVGKTALMKKLSTVIEEYNSLQHSIEILWEEMNLATTPMEIDTFLFALRDKLSRKYKIGFPFFDIVHAIYFKKAYPDKRLKNENYFFYDENSIMGGIKAINLIETLDTISQRKFQRELTNYFANFSLQFNHLQNKHIEELSKLPYKEVDEIKKSLPFYWALDFCEHLLRNSKPAVIFLDTYEALRINSIKNLDFYISEDWLREFISSTPYTIWVICGRDELNWKEFDARFKCIIEKYKLTGLSEIYSRKLLSHYQIESKEIQDKILDISDGIPGYLSISIDSYDEIIRTENRLPTIRDISKASPLNIENILQYLTPSEIELIEILSIPRYWDYDLAKSLTDEFNISYRLEDFPTLCNFSFVIEKTKDKWFIQQTIRDSLLDYIGVNVKREVNAFLLKYYSRKLENLDIKKITFEHETALTESFYYAKEILDAENLLNWFIKYSDTFYRASFWQLISPMYEEILSILETNLGSEHPYVVNTLDIFGGILQRQGRLNEAEKMFRKYLKTMESMDEEKSQPIGLRSLESELYEDGILEKTVEIFNENLKINEKVHDSKPQLAILNKLGTILKDQGKLLEAEETLLKSLSIAEKYDDSKSKSIILNSLGSILQKQGKLREAEEIFKQSLRIAEKLDDFNSQLIIFFNLGSTLEKQGRLREAETTFQESLHIAKKLDDSKFLSIILNSLGSILQRQGRLREAETTFQESLHIAKKLDDSKFLSIILNSLGSILQKQGKLREAEDIFRESLRIAEKLDDFNSQLIIFFNLGSTLEKQGRLREAETTFQESLHIAKKLDDSKFQSIILNSLGSILQKQGKLREAETTFQESLHIAKKLDDSKFQSIILNSLGSILQKQGKLREAEEIFRESLRIAERLDDFNSQSIALISLGSTLEEQDRLRESEEIFRESLRIAERLDDSKSKLVALNSLGSIYQKQRRFKEAEKILRKSLSLAQEIDDITSQYLALNNLGRMFKEQGKLRKALLYYQRVLESREELFGSEHPDVATTLDDIADLYGSMGEYKKALQFYQRSLKINEKALGPQHPDFATTLDNLAGLYGKIGEYEKSLNFYQRALEIREKIFGPEHPEVATTLDNFAGLYEHMREYEKALLFYQRVLEIREKIFGPEHLKVATTLNNLARIYHQIRVRSKRDSKSLYADCETIPPIKEIILERYRDYPINKNFCFGKVNLFCGENGSGKTSLLEAIELLVCGNNLRNPAKPDRLTSIKVRYDGRSYFESLDLDNNEIFKLRDSYWYNNRDQENNNLCLSFNRYNFYNTDTSFRLFYEESSGGLREIFETVALGKDINKIEKKIDAYKSIIKAELDRQKNTLLEFSNIINREKDNIQKLININREYNNDVNYSLQDDILELESEFQAFCQVYNEFKSQSVDLYSIDDQFQNIKSQFYDFNKIYLELRDKDHYSNFLSTIKENVSIIKQHIEKIEKIKENNEKLLQGHLTIENIQKNYSKETYFLDFLNENKKEIFKIFSVIHSPEEFDDIDFDSDSNIILKRKDSSEFANLSTISTGQRSALALSIFLSLNKKLTRGPPYLIFDDPVSFIDDINTLSFIDYLREIALQTDKQIFFATANENLAFLFSQKFKFLGDSFKAYKLTRKRDVLDLRSYDIDKESKLKTSEIRKKTLEVNDFSPLELNSNIISIKWNNSDTLPF</sequence>
<dbReference type="InterPro" id="IPR027417">
    <property type="entry name" value="P-loop_NTPase"/>
</dbReference>
<dbReference type="Gene3D" id="3.40.50.300">
    <property type="entry name" value="P-loop containing nucleotide triphosphate hydrolases"/>
    <property type="match status" value="2"/>
</dbReference>
<dbReference type="SUPFAM" id="SSF52540">
    <property type="entry name" value="P-loop containing nucleoside triphosphate hydrolases"/>
    <property type="match status" value="2"/>
</dbReference>
<evidence type="ECO:0000259" key="5">
    <source>
        <dbReference type="Pfam" id="PF17874"/>
    </source>
</evidence>
<dbReference type="InterPro" id="IPR019734">
    <property type="entry name" value="TPR_rpt"/>
</dbReference>
<dbReference type="Gene3D" id="1.25.40.10">
    <property type="entry name" value="Tetratricopeptide repeat domain"/>
    <property type="match status" value="4"/>
</dbReference>
<dbReference type="OrthoDB" id="336979at2157"/>
<feature type="repeat" description="TPR" evidence="3">
    <location>
        <begin position="995"/>
        <end position="1028"/>
    </location>
</feature>
<proteinExistence type="predicted"/>
<dbReference type="PRINTS" id="PR00381">
    <property type="entry name" value="KINESINLIGHT"/>
</dbReference>
<dbReference type="InterPro" id="IPR041617">
    <property type="entry name" value="TPR_MalT"/>
</dbReference>
<keyword evidence="1" id="KW-0677">Repeat</keyword>
<dbReference type="RefSeq" id="WP_048138544.1">
    <property type="nucleotide sequence ID" value="NZ_CP009516.1"/>
</dbReference>
<feature type="domain" description="MalT-like TPR region" evidence="5">
    <location>
        <begin position="789"/>
        <end position="946"/>
    </location>
</feature>
<gene>
    <name evidence="6" type="ORF">MSHOH_1375</name>
</gene>
<dbReference type="Pfam" id="PF13374">
    <property type="entry name" value="TPR_10"/>
    <property type="match status" value="1"/>
</dbReference>
<accession>A0A0E3SED2</accession>
<keyword evidence="2 3" id="KW-0802">TPR repeat</keyword>
<evidence type="ECO:0000256" key="3">
    <source>
        <dbReference type="PROSITE-ProRule" id="PRU00339"/>
    </source>
</evidence>
<feature type="repeat" description="TPR" evidence="3">
    <location>
        <begin position="875"/>
        <end position="908"/>
    </location>
</feature>
<evidence type="ECO:0000256" key="2">
    <source>
        <dbReference type="ARBA" id="ARBA00022803"/>
    </source>
</evidence>
<dbReference type="STRING" id="1434110.MSHOH_1375"/>
<dbReference type="Pfam" id="PF17874">
    <property type="entry name" value="TPR_MalT"/>
    <property type="match status" value="2"/>
</dbReference>
<dbReference type="Proteomes" id="UP000033101">
    <property type="component" value="Chromosome"/>
</dbReference>
<dbReference type="Pfam" id="PF13424">
    <property type="entry name" value="TPR_12"/>
    <property type="match status" value="3"/>
</dbReference>
<dbReference type="KEGG" id="mhor:MSHOH_1375"/>
<feature type="repeat" description="TPR" evidence="3">
    <location>
        <begin position="635"/>
        <end position="668"/>
    </location>
</feature>
<keyword evidence="4" id="KW-0175">Coiled coil</keyword>
<keyword evidence="7" id="KW-1185">Reference proteome</keyword>
<feature type="coiled-coil region" evidence="4">
    <location>
        <begin position="1337"/>
        <end position="1389"/>
    </location>
</feature>
<organism evidence="6 7">
    <name type="scientific">Methanosarcina horonobensis HB-1 = JCM 15518</name>
    <dbReference type="NCBI Taxonomy" id="1434110"/>
    <lineage>
        <taxon>Archaea</taxon>
        <taxon>Methanobacteriati</taxon>
        <taxon>Methanobacteriota</taxon>
        <taxon>Stenosarchaea group</taxon>
        <taxon>Methanomicrobia</taxon>
        <taxon>Methanosarcinales</taxon>
        <taxon>Methanosarcinaceae</taxon>
        <taxon>Methanosarcina</taxon>
    </lineage>
</organism>
<reference evidence="6 7" key="1">
    <citation type="submission" date="2014-07" db="EMBL/GenBank/DDBJ databases">
        <title>Methanogenic archaea and the global carbon cycle.</title>
        <authorList>
            <person name="Henriksen J.R."/>
            <person name="Luke J."/>
            <person name="Reinhart S."/>
            <person name="Benedict M.N."/>
            <person name="Youngblut N.D."/>
            <person name="Metcalf M.E."/>
            <person name="Whitaker R.J."/>
            <person name="Metcalf W.W."/>
        </authorList>
    </citation>
    <scope>NUCLEOTIDE SEQUENCE [LARGE SCALE GENOMIC DNA]</scope>
    <source>
        <strain evidence="6 7">HB-1</strain>
    </source>
</reference>
<evidence type="ECO:0000256" key="1">
    <source>
        <dbReference type="ARBA" id="ARBA00022737"/>
    </source>
</evidence>
<evidence type="ECO:0000256" key="4">
    <source>
        <dbReference type="SAM" id="Coils"/>
    </source>
</evidence>
<feature type="repeat" description="TPR" evidence="3">
    <location>
        <begin position="1037"/>
        <end position="1070"/>
    </location>
</feature>
<dbReference type="PANTHER" id="PTHR45641">
    <property type="entry name" value="TETRATRICOPEPTIDE REPEAT PROTEIN (AFU_ORTHOLOGUE AFUA_6G03870)"/>
    <property type="match status" value="1"/>
</dbReference>
<dbReference type="SMART" id="SM00028">
    <property type="entry name" value="TPR"/>
    <property type="match status" value="14"/>
</dbReference>